<dbReference type="PANTHER" id="PTHR12956">
    <property type="entry name" value="ALKALINE CERAMIDASE-RELATED"/>
    <property type="match status" value="1"/>
</dbReference>
<dbReference type="Proteomes" id="UP000067738">
    <property type="component" value="Chromosome"/>
</dbReference>
<dbReference type="Gene3D" id="3.40.50.2000">
    <property type="entry name" value="Glycogen Phosphorylase B"/>
    <property type="match status" value="1"/>
</dbReference>
<sequence>MGYDEIYETYQEVSKEHINRPLFDHSTDSAEETIEDIRNNKIVIYTAFTGDYDTLKYPEVIDDNCDYICFTDNPELTSDLWKIIPMEESVLDNNRKAKKYKLLPHKYLKDYKYSFWLDGTFKIKGSIREYIYKNIRANSKMLVPVHTERDCIYEEYKASKIIPRYPRAVMEEQIEYYKSQGFPKHYGLGVMGALFRQHNHPEVIKVMEDWWDENIKYTNQDQLSFAYVSWKNDFHPSVSHIYYWDNEYWAKESGDYHHKIVLTTPITSDNLRAKIGVEVENMELGDTIELSREELYLLVNDVKGMAGYRIDTAGRIGFLQNEYNEFINSNSLKLTKPLRVAGDYARRFKNNHYFKSAKNSKINVTQELEEYNALKKLDLINEAQYSQIHPCLNPILHFIEKGSKTDSIDDKIKYVDSIFDMYYYMSLNDIGDEDPLLHYLRRGYKFKFRFNRKYPHFLANLNENIHLQLDKFAKNRIKKELSKNKYITDSKVLIDYIVSNEEFKTNTIKVGVFLEDNYDNMNACPFIRIHTPFSKLAEKGGYHFFIYGQEIMPLLDIDNMINAHIFDVIVIQRVNPYSNQILKKAKKHNIKIIYETDDDFLDINPANPAYNYIMGNFDNIKKLVSNSDQVVVSTSELKKRFDKLEIDNIEIIKNYYVNDYLPLRPFTFRGNKFIKIGYFGTLTHENDLELIHNVILRLKDIFSKKGVQVQFEIAGASIDENSDWYSIKKIPYYPMSMHTFYDWLGKNSDWDIGIIPLVNTEFNKCKSELKYIEFAALGIPVVASDMNVYNDAIEDGVTGYLANNEDEWVDKLSLLIEDPILRNGMVNNARDDIFKNYNLKSRLIQWDNIFKKIVED</sequence>
<feature type="domain" description="TOD1/MUCI70 glycosyltransferase-like" evidence="2">
    <location>
        <begin position="77"/>
        <end position="236"/>
    </location>
</feature>
<protein>
    <submittedName>
        <fullName evidence="3">Glycosyl transferase GT4 family</fullName>
    </submittedName>
</protein>
<dbReference type="EMBL" id="CP011266">
    <property type="protein sequence ID" value="ALT70025.1"/>
    <property type="molecule type" value="Genomic_DNA"/>
</dbReference>
<organism evidence="3 4">
    <name type="scientific">Methanobrevibacter millerae</name>
    <dbReference type="NCBI Taxonomy" id="230361"/>
    <lineage>
        <taxon>Archaea</taxon>
        <taxon>Methanobacteriati</taxon>
        <taxon>Methanobacteriota</taxon>
        <taxon>Methanomada group</taxon>
        <taxon>Methanobacteria</taxon>
        <taxon>Methanobacteriales</taxon>
        <taxon>Methanobacteriaceae</taxon>
        <taxon>Methanobrevibacter</taxon>
    </lineage>
</organism>
<keyword evidence="3" id="KW-0808">Transferase</keyword>
<dbReference type="OrthoDB" id="132546at2157"/>
<dbReference type="InterPro" id="IPR001296">
    <property type="entry name" value="Glyco_trans_1"/>
</dbReference>
<reference evidence="3 4" key="1">
    <citation type="submission" date="2015-04" db="EMBL/GenBank/DDBJ databases">
        <title>The complete genome sequence of the rumen methanogen Methanobrevibacter millerae SM9.</title>
        <authorList>
            <person name="Leahy S.C."/>
            <person name="Kelly W.J."/>
            <person name="Pacheco D.M."/>
            <person name="Li D."/>
            <person name="Altermann E."/>
            <person name="Attwood G.T."/>
        </authorList>
    </citation>
    <scope>NUCLEOTIDE SEQUENCE [LARGE SCALE GENOMIC DNA]</scope>
    <source>
        <strain evidence="3 4">SM9</strain>
    </source>
</reference>
<dbReference type="KEGG" id="mmil:sm9_2269"/>
<dbReference type="InterPro" id="IPR048354">
    <property type="entry name" value="TOD1_MUCI70_glycTrfase_dom"/>
</dbReference>
<dbReference type="GO" id="GO:0016757">
    <property type="term" value="F:glycosyltransferase activity"/>
    <property type="evidence" value="ECO:0007669"/>
    <property type="project" value="InterPro"/>
</dbReference>
<dbReference type="InterPro" id="IPR006852">
    <property type="entry name" value="TOD1_MUCI70"/>
</dbReference>
<evidence type="ECO:0000313" key="3">
    <source>
        <dbReference type="EMBL" id="ALT70025.1"/>
    </source>
</evidence>
<keyword evidence="4" id="KW-1185">Reference proteome</keyword>
<evidence type="ECO:0000259" key="2">
    <source>
        <dbReference type="Pfam" id="PF04765"/>
    </source>
</evidence>
<dbReference type="GeneID" id="26737227"/>
<accession>A0A0U3DUA2</accession>
<dbReference type="Pfam" id="PF04765">
    <property type="entry name" value="TOD1_MUCI70"/>
    <property type="match status" value="1"/>
</dbReference>
<feature type="domain" description="Glycosyl transferase family 1" evidence="1">
    <location>
        <begin position="772"/>
        <end position="831"/>
    </location>
</feature>
<dbReference type="Pfam" id="PF00534">
    <property type="entry name" value="Glycos_transf_1"/>
    <property type="match status" value="1"/>
</dbReference>
<dbReference type="PATRIC" id="fig|230361.4.peg.2342"/>
<evidence type="ECO:0000259" key="1">
    <source>
        <dbReference type="Pfam" id="PF00534"/>
    </source>
</evidence>
<dbReference type="AlphaFoldDB" id="A0A0U3DUA2"/>
<name>A0A0U3DUA2_9EURY</name>
<dbReference type="RefSeq" id="WP_058740224.1">
    <property type="nucleotide sequence ID" value="NZ_CP011266.1"/>
</dbReference>
<dbReference type="SUPFAM" id="SSF53756">
    <property type="entry name" value="UDP-Glycosyltransferase/glycogen phosphorylase"/>
    <property type="match status" value="1"/>
</dbReference>
<gene>
    <name evidence="3" type="ORF">sm9_2269</name>
</gene>
<evidence type="ECO:0000313" key="4">
    <source>
        <dbReference type="Proteomes" id="UP000067738"/>
    </source>
</evidence>
<proteinExistence type="predicted"/>